<feature type="transmembrane region" description="Helical" evidence="1">
    <location>
        <begin position="12"/>
        <end position="45"/>
    </location>
</feature>
<organism evidence="2 3">
    <name type="scientific">Orchesella dallaii</name>
    <dbReference type="NCBI Taxonomy" id="48710"/>
    <lineage>
        <taxon>Eukaryota</taxon>
        <taxon>Metazoa</taxon>
        <taxon>Ecdysozoa</taxon>
        <taxon>Arthropoda</taxon>
        <taxon>Hexapoda</taxon>
        <taxon>Collembola</taxon>
        <taxon>Entomobryomorpha</taxon>
        <taxon>Entomobryoidea</taxon>
        <taxon>Orchesellidae</taxon>
        <taxon>Orchesellinae</taxon>
        <taxon>Orchesella</taxon>
    </lineage>
</organism>
<feature type="transmembrane region" description="Helical" evidence="1">
    <location>
        <begin position="94"/>
        <end position="112"/>
    </location>
</feature>
<evidence type="ECO:0000313" key="3">
    <source>
        <dbReference type="Proteomes" id="UP001642540"/>
    </source>
</evidence>
<sequence>MGLGPWYRLGLSLGNCLILVAIIETALTFNSVCHGIATGMVEYMYGLHGEPPDNLGEELKEYPQYAFLFALYALQMLADVLLWLGIIWKVHRHILLFWVLITVSRTWMAAYLDIQEGWSSEFEGLVAINLILQFLWGTVVFLFKIVTGIQALVHVVCDDQGEKIHPCGQGIGPIRAFYMEHLKQLSVVLLISEIALNVHRSFKYSTTAFLMEAENQLGYEAPSEYGKDISMFTIVVNSVGLIFIAVNSINMRRSWIAAYVISILIHFCLFIYVVIDWTGATAHPQMFNGFVFVSLMHLIYKAIILYIYAKSIL</sequence>
<reference evidence="2 3" key="1">
    <citation type="submission" date="2024-08" db="EMBL/GenBank/DDBJ databases">
        <authorList>
            <person name="Cucini C."/>
            <person name="Frati F."/>
        </authorList>
    </citation>
    <scope>NUCLEOTIDE SEQUENCE [LARGE SCALE GENOMIC DNA]</scope>
</reference>
<name>A0ABP1QQM5_9HEXA</name>
<dbReference type="Proteomes" id="UP001642540">
    <property type="component" value="Unassembled WGS sequence"/>
</dbReference>
<keyword evidence="1" id="KW-0812">Transmembrane</keyword>
<gene>
    <name evidence="2" type="ORF">ODALV1_LOCUS12635</name>
</gene>
<keyword evidence="3" id="KW-1185">Reference proteome</keyword>
<comment type="caution">
    <text evidence="2">The sequence shown here is derived from an EMBL/GenBank/DDBJ whole genome shotgun (WGS) entry which is preliminary data.</text>
</comment>
<feature type="transmembrane region" description="Helical" evidence="1">
    <location>
        <begin position="65"/>
        <end position="87"/>
    </location>
</feature>
<feature type="transmembrane region" description="Helical" evidence="1">
    <location>
        <begin position="124"/>
        <end position="143"/>
    </location>
</feature>
<protein>
    <submittedName>
        <fullName evidence="2">Uncharacterized protein</fullName>
    </submittedName>
</protein>
<evidence type="ECO:0000313" key="2">
    <source>
        <dbReference type="EMBL" id="CAL8107313.1"/>
    </source>
</evidence>
<keyword evidence="1" id="KW-1133">Transmembrane helix</keyword>
<evidence type="ECO:0000256" key="1">
    <source>
        <dbReference type="SAM" id="Phobius"/>
    </source>
</evidence>
<feature type="transmembrane region" description="Helical" evidence="1">
    <location>
        <begin position="256"/>
        <end position="275"/>
    </location>
</feature>
<dbReference type="EMBL" id="CAXLJM020000038">
    <property type="protein sequence ID" value="CAL8107313.1"/>
    <property type="molecule type" value="Genomic_DNA"/>
</dbReference>
<feature type="transmembrane region" description="Helical" evidence="1">
    <location>
        <begin position="185"/>
        <end position="202"/>
    </location>
</feature>
<proteinExistence type="predicted"/>
<accession>A0ABP1QQM5</accession>
<keyword evidence="1" id="KW-0472">Membrane</keyword>
<feature type="transmembrane region" description="Helical" evidence="1">
    <location>
        <begin position="229"/>
        <end position="249"/>
    </location>
</feature>
<feature type="transmembrane region" description="Helical" evidence="1">
    <location>
        <begin position="287"/>
        <end position="309"/>
    </location>
</feature>